<accession>A0A316U4W0</accession>
<evidence type="ECO:0000256" key="6">
    <source>
        <dbReference type="ARBA" id="ARBA00030030"/>
    </source>
</evidence>
<evidence type="ECO:0000313" key="9">
    <source>
        <dbReference type="Proteomes" id="UP000245942"/>
    </source>
</evidence>
<evidence type="ECO:0000256" key="7">
    <source>
        <dbReference type="SAM" id="MobiDB-lite"/>
    </source>
</evidence>
<evidence type="ECO:0000313" key="8">
    <source>
        <dbReference type="EMBL" id="PWN20297.1"/>
    </source>
</evidence>
<organism evidence="8 9">
    <name type="scientific">Pseudomicrostroma glucosiphilum</name>
    <dbReference type="NCBI Taxonomy" id="1684307"/>
    <lineage>
        <taxon>Eukaryota</taxon>
        <taxon>Fungi</taxon>
        <taxon>Dikarya</taxon>
        <taxon>Basidiomycota</taxon>
        <taxon>Ustilaginomycotina</taxon>
        <taxon>Exobasidiomycetes</taxon>
        <taxon>Microstromatales</taxon>
        <taxon>Microstromatales incertae sedis</taxon>
        <taxon>Pseudomicrostroma</taxon>
    </lineage>
</organism>
<dbReference type="Proteomes" id="UP000245942">
    <property type="component" value="Unassembled WGS sequence"/>
</dbReference>
<dbReference type="RefSeq" id="XP_025347457.1">
    <property type="nucleotide sequence ID" value="XM_025492614.1"/>
</dbReference>
<dbReference type="EMBL" id="KZ819328">
    <property type="protein sequence ID" value="PWN20297.1"/>
    <property type="molecule type" value="Genomic_DNA"/>
</dbReference>
<proteinExistence type="predicted"/>
<reference evidence="8 9" key="1">
    <citation type="journal article" date="2018" name="Mol. Biol. Evol.">
        <title>Broad Genomic Sampling Reveals a Smut Pathogenic Ancestry of the Fungal Clade Ustilaginomycotina.</title>
        <authorList>
            <person name="Kijpornyongpan T."/>
            <person name="Mondo S.J."/>
            <person name="Barry K."/>
            <person name="Sandor L."/>
            <person name="Lee J."/>
            <person name="Lipzen A."/>
            <person name="Pangilinan J."/>
            <person name="LaButti K."/>
            <person name="Hainaut M."/>
            <person name="Henrissat B."/>
            <person name="Grigoriev I.V."/>
            <person name="Spatafora J.W."/>
            <person name="Aime M.C."/>
        </authorList>
    </citation>
    <scope>NUCLEOTIDE SEQUENCE [LARGE SCALE GENOMIC DNA]</scope>
    <source>
        <strain evidence="8 9">MCA 4718</strain>
    </source>
</reference>
<dbReference type="GeneID" id="37014348"/>
<dbReference type="PANTHER" id="PTHR13522">
    <property type="entry name" value="U6 SNRNA PHOSPHODIESTERASE 1"/>
    <property type="match status" value="1"/>
</dbReference>
<dbReference type="InterPro" id="IPR027521">
    <property type="entry name" value="Usb1"/>
</dbReference>
<evidence type="ECO:0000256" key="2">
    <source>
        <dbReference type="ARBA" id="ARBA00022801"/>
    </source>
</evidence>
<keyword evidence="3" id="KW-0456">Lyase</keyword>
<name>A0A316U4W0_9BASI</name>
<dbReference type="GO" id="GO:0016829">
    <property type="term" value="F:lyase activity"/>
    <property type="evidence" value="ECO:0007669"/>
    <property type="project" value="UniProtKB-KW"/>
</dbReference>
<dbReference type="GO" id="GO:0005634">
    <property type="term" value="C:nucleus"/>
    <property type="evidence" value="ECO:0007669"/>
    <property type="project" value="TreeGrafter"/>
</dbReference>
<protein>
    <recommendedName>
        <fullName evidence="5">U6 snRNA phosphodiesterase 1</fullName>
    </recommendedName>
    <alternativeName>
        <fullName evidence="6">3'-5' RNA exonuclease USB1</fullName>
    </alternativeName>
</protein>
<keyword evidence="2" id="KW-0378">Hydrolase</keyword>
<evidence type="ECO:0000256" key="1">
    <source>
        <dbReference type="ARBA" id="ARBA00022722"/>
    </source>
</evidence>
<evidence type="ECO:0000256" key="3">
    <source>
        <dbReference type="ARBA" id="ARBA00023239"/>
    </source>
</evidence>
<dbReference type="STRING" id="1684307.A0A316U4W0"/>
<dbReference type="GO" id="GO:0034477">
    <property type="term" value="P:U6 snRNA 3'-end processing"/>
    <property type="evidence" value="ECO:0007669"/>
    <property type="project" value="InterPro"/>
</dbReference>
<keyword evidence="9" id="KW-1185">Reference proteome</keyword>
<keyword evidence="1" id="KW-0540">Nuclease</keyword>
<dbReference type="Pfam" id="PF09749">
    <property type="entry name" value="HVSL"/>
    <property type="match status" value="1"/>
</dbReference>
<evidence type="ECO:0000256" key="5">
    <source>
        <dbReference type="ARBA" id="ARBA00029543"/>
    </source>
</evidence>
<sequence>MSRAAATPQGVPEPKTRRALPSVSFSQSPSARTFTSEKIVPGEWLCHVYVAIRLIDYPRLASLLKKAKATLLEGASDPDSYTWFIDGDAGQGEGNLHVSLTQPILVRAHEKDSFLHEARSILQHQSSFALSFSTFAPLLSSPLTSIHPPRVYYTLEVGLGHSALQAISVALGGMVKTFFQGKTYFEEQGARFHASWGYEQVNSEGTGEVSPEQMEKASQRTQKLELGLGDRVRALSEVRVRNVEVKVGKQVTRVPLR</sequence>
<dbReference type="AlphaFoldDB" id="A0A316U4W0"/>
<evidence type="ECO:0000256" key="4">
    <source>
        <dbReference type="ARBA" id="ARBA00023242"/>
    </source>
</evidence>
<dbReference type="GO" id="GO:0000175">
    <property type="term" value="F:3'-5'-RNA exonuclease activity"/>
    <property type="evidence" value="ECO:0007669"/>
    <property type="project" value="TreeGrafter"/>
</dbReference>
<gene>
    <name evidence="8" type="ORF">BCV69DRAFT_283173</name>
</gene>
<dbReference type="PANTHER" id="PTHR13522:SF3">
    <property type="entry name" value="U6 SNRNA PHOSPHODIESTERASE 1"/>
    <property type="match status" value="1"/>
</dbReference>
<dbReference type="OrthoDB" id="49151at2759"/>
<keyword evidence="4" id="KW-0539">Nucleus</keyword>
<dbReference type="Gene3D" id="3.90.1140.10">
    <property type="entry name" value="Cyclic phosphodiesterase"/>
    <property type="match status" value="1"/>
</dbReference>
<feature type="region of interest" description="Disordered" evidence="7">
    <location>
        <begin position="1"/>
        <end position="28"/>
    </location>
</feature>